<evidence type="ECO:0000256" key="1">
    <source>
        <dbReference type="ARBA" id="ARBA00005384"/>
    </source>
</evidence>
<keyword evidence="4" id="KW-0238">DNA-binding</keyword>
<dbReference type="PRINTS" id="PR00035">
    <property type="entry name" value="HTHGNTR"/>
</dbReference>
<dbReference type="Proteomes" id="UP001251524">
    <property type="component" value="Unassembled WGS sequence"/>
</dbReference>
<dbReference type="InterPro" id="IPR004839">
    <property type="entry name" value="Aminotransferase_I/II_large"/>
</dbReference>
<reference evidence="7 8" key="1">
    <citation type="submission" date="2023-07" db="EMBL/GenBank/DDBJ databases">
        <title>Sorghum-associated microbial communities from plants grown in Nebraska, USA.</title>
        <authorList>
            <person name="Schachtman D."/>
        </authorList>
    </citation>
    <scope>NUCLEOTIDE SEQUENCE [LARGE SCALE GENOMIC DNA]</scope>
    <source>
        <strain evidence="7 8">BE198</strain>
    </source>
</reference>
<dbReference type="PANTHER" id="PTHR46577">
    <property type="entry name" value="HTH-TYPE TRANSCRIPTIONAL REGULATORY PROTEIN GABR"/>
    <property type="match status" value="1"/>
</dbReference>
<name>A0ABU1WD31_9GAMM</name>
<proteinExistence type="inferred from homology"/>
<dbReference type="Pfam" id="PF00155">
    <property type="entry name" value="Aminotran_1_2"/>
    <property type="match status" value="1"/>
</dbReference>
<keyword evidence="7" id="KW-0032">Aminotransferase</keyword>
<dbReference type="SUPFAM" id="SSF46785">
    <property type="entry name" value="Winged helix' DNA-binding domain"/>
    <property type="match status" value="1"/>
</dbReference>
<evidence type="ECO:0000256" key="5">
    <source>
        <dbReference type="ARBA" id="ARBA00023163"/>
    </source>
</evidence>
<comment type="similarity">
    <text evidence="1">In the C-terminal section; belongs to the class-I pyridoxal-phosphate-dependent aminotransferase family.</text>
</comment>
<evidence type="ECO:0000256" key="4">
    <source>
        <dbReference type="ARBA" id="ARBA00023125"/>
    </source>
</evidence>
<evidence type="ECO:0000256" key="3">
    <source>
        <dbReference type="ARBA" id="ARBA00023015"/>
    </source>
</evidence>
<dbReference type="CDD" id="cd00609">
    <property type="entry name" value="AAT_like"/>
    <property type="match status" value="1"/>
</dbReference>
<organism evidence="7 8">
    <name type="scientific">Lysobacter niastensis</name>
    <dbReference type="NCBI Taxonomy" id="380629"/>
    <lineage>
        <taxon>Bacteria</taxon>
        <taxon>Pseudomonadati</taxon>
        <taxon>Pseudomonadota</taxon>
        <taxon>Gammaproteobacteria</taxon>
        <taxon>Lysobacterales</taxon>
        <taxon>Lysobacteraceae</taxon>
        <taxon>Lysobacter</taxon>
    </lineage>
</organism>
<evidence type="ECO:0000313" key="8">
    <source>
        <dbReference type="Proteomes" id="UP001251524"/>
    </source>
</evidence>
<dbReference type="PANTHER" id="PTHR46577:SF1">
    <property type="entry name" value="HTH-TYPE TRANSCRIPTIONAL REGULATORY PROTEIN GABR"/>
    <property type="match status" value="1"/>
</dbReference>
<keyword evidence="8" id="KW-1185">Reference proteome</keyword>
<feature type="domain" description="HTH gntR-type" evidence="6">
    <location>
        <begin position="11"/>
        <end position="79"/>
    </location>
</feature>
<dbReference type="InterPro" id="IPR036388">
    <property type="entry name" value="WH-like_DNA-bd_sf"/>
</dbReference>
<dbReference type="EMBL" id="JAVDVY010000002">
    <property type="protein sequence ID" value="MDR7135500.1"/>
    <property type="molecule type" value="Genomic_DNA"/>
</dbReference>
<dbReference type="Gene3D" id="3.40.640.10">
    <property type="entry name" value="Type I PLP-dependent aspartate aminotransferase-like (Major domain)"/>
    <property type="match status" value="1"/>
</dbReference>
<dbReference type="CDD" id="cd07377">
    <property type="entry name" value="WHTH_GntR"/>
    <property type="match status" value="1"/>
</dbReference>
<protein>
    <submittedName>
        <fullName evidence="7">GntR family transcriptional regulator/MocR family aminotransferase</fullName>
    </submittedName>
</protein>
<dbReference type="InterPro" id="IPR036390">
    <property type="entry name" value="WH_DNA-bd_sf"/>
</dbReference>
<dbReference type="Pfam" id="PF00392">
    <property type="entry name" value="GntR"/>
    <property type="match status" value="1"/>
</dbReference>
<dbReference type="Gene3D" id="1.10.10.10">
    <property type="entry name" value="Winged helix-like DNA-binding domain superfamily/Winged helix DNA-binding domain"/>
    <property type="match status" value="1"/>
</dbReference>
<dbReference type="SMART" id="SM00345">
    <property type="entry name" value="HTH_GNTR"/>
    <property type="match status" value="1"/>
</dbReference>
<dbReference type="SUPFAM" id="SSF53383">
    <property type="entry name" value="PLP-dependent transferases"/>
    <property type="match status" value="1"/>
</dbReference>
<keyword evidence="2" id="KW-0663">Pyridoxal phosphate</keyword>
<dbReference type="InterPro" id="IPR015421">
    <property type="entry name" value="PyrdxlP-dep_Trfase_major"/>
</dbReference>
<comment type="caution">
    <text evidence="7">The sequence shown here is derived from an EMBL/GenBank/DDBJ whole genome shotgun (WGS) entry which is preliminary data.</text>
</comment>
<evidence type="ECO:0000313" key="7">
    <source>
        <dbReference type="EMBL" id="MDR7135500.1"/>
    </source>
</evidence>
<evidence type="ECO:0000259" key="6">
    <source>
        <dbReference type="PROSITE" id="PS50949"/>
    </source>
</evidence>
<keyword evidence="3" id="KW-0805">Transcription regulation</keyword>
<dbReference type="GO" id="GO:0008483">
    <property type="term" value="F:transaminase activity"/>
    <property type="evidence" value="ECO:0007669"/>
    <property type="project" value="UniProtKB-KW"/>
</dbReference>
<accession>A0ABU1WD31</accession>
<keyword evidence="7" id="KW-0808">Transferase</keyword>
<dbReference type="InterPro" id="IPR015424">
    <property type="entry name" value="PyrdxlP-dep_Trfase"/>
</dbReference>
<dbReference type="RefSeq" id="WP_310063209.1">
    <property type="nucleotide sequence ID" value="NZ_JAVDVY010000002.1"/>
</dbReference>
<dbReference type="PROSITE" id="PS50949">
    <property type="entry name" value="HTH_GNTR"/>
    <property type="match status" value="1"/>
</dbReference>
<dbReference type="InterPro" id="IPR000524">
    <property type="entry name" value="Tscrpt_reg_HTH_GntR"/>
</dbReference>
<keyword evidence="5" id="KW-0804">Transcription</keyword>
<dbReference type="InterPro" id="IPR051446">
    <property type="entry name" value="HTH_trans_reg/aminotransferase"/>
</dbReference>
<evidence type="ECO:0000256" key="2">
    <source>
        <dbReference type="ARBA" id="ARBA00022898"/>
    </source>
</evidence>
<gene>
    <name evidence="7" type="ORF">J2X06_002709</name>
</gene>
<sequence>MELHVVIEGKRGLAEQIYRQIREAIRSGRLAAGEQLPPSRLLAEQLGVSRKTVSEAYARLTYDQLVTGLVGSGSFVASRQVQQGHALQREDLAGAAIVEHWHRIDMPLTHPMSDARLRYEYIGGATARALFPQEQWRKCSLHALRRTADLHGFYADPQGLLALREAIRRHIGFSRGVTCTPQDILVTNGAQQALDLIARVLVEPGCTVAVEDPGYPLAHVLFEAQRARVVAVPVDAQGIVVDAIPDGTRLIYTTPAHQFPLGLPMSSARRQALLERARELKAIVIEDDYDSEFRYEGQPLEPLYTLDRHGLVAYVGTFSKTLSPELRLGYVIAPPSLQHALTTAKQLTDWHTTTTVQWAMAKFIGDGHLLRHIRRCHSVYGARREHIIARFQSDLSPWFELVPSVAGFHVAALCRRPINLELLCHLARRVEVGLYPLDELYRGDNRRSGLLMGYGAIESLDIDPSLDRVRDILMEIAG</sequence>